<dbReference type="Gene3D" id="3.30.565.10">
    <property type="entry name" value="Histidine kinase-like ATPase, C-terminal domain"/>
    <property type="match status" value="1"/>
</dbReference>
<dbReference type="Pfam" id="PF08448">
    <property type="entry name" value="PAS_4"/>
    <property type="match status" value="1"/>
</dbReference>
<dbReference type="Proteomes" id="UP001305498">
    <property type="component" value="Chromosome"/>
</dbReference>
<keyword evidence="4" id="KW-1003">Cell membrane</keyword>
<dbReference type="GO" id="GO:0007234">
    <property type="term" value="P:osmosensory signaling via phosphorelay pathway"/>
    <property type="evidence" value="ECO:0007669"/>
    <property type="project" value="TreeGrafter"/>
</dbReference>
<dbReference type="PROSITE" id="PS50109">
    <property type="entry name" value="HIS_KIN"/>
    <property type="match status" value="1"/>
</dbReference>
<proteinExistence type="predicted"/>
<evidence type="ECO:0000256" key="13">
    <source>
        <dbReference type="ARBA" id="ARBA00023136"/>
    </source>
</evidence>
<keyword evidence="6" id="KW-0808">Transferase</keyword>
<keyword evidence="11 15" id="KW-1133">Transmembrane helix</keyword>
<evidence type="ECO:0000256" key="15">
    <source>
        <dbReference type="SAM" id="Phobius"/>
    </source>
</evidence>
<dbReference type="PRINTS" id="PR00344">
    <property type="entry name" value="BCTRLSENSOR"/>
</dbReference>
<reference evidence="17 18" key="1">
    <citation type="submission" date="2023-02" db="EMBL/GenBank/DDBJ databases">
        <title>Microbacterium betulae sp. nov., isolated from birch wood.</title>
        <authorList>
            <person name="Pasciak M."/>
            <person name="Pawlik K.J."/>
            <person name="Martynowski D."/>
            <person name="Laczmanski L."/>
            <person name="Ciekot J."/>
            <person name="Szponar B."/>
            <person name="Wojcik-Fatla A."/>
            <person name="Mackiewicz B."/>
            <person name="Farian E."/>
            <person name="Cholewa G."/>
            <person name="Cholewa A."/>
            <person name="Dutkiewicz J."/>
        </authorList>
    </citation>
    <scope>NUCLEOTIDE SEQUENCE [LARGE SCALE GENOMIC DNA]</scope>
    <source>
        <strain evidence="17 18">AB</strain>
    </source>
</reference>
<evidence type="ECO:0000256" key="3">
    <source>
        <dbReference type="ARBA" id="ARBA00012438"/>
    </source>
</evidence>
<dbReference type="Pfam" id="PF17203">
    <property type="entry name" value="sCache_3_2"/>
    <property type="match status" value="1"/>
</dbReference>
<evidence type="ECO:0000313" key="18">
    <source>
        <dbReference type="Proteomes" id="UP001305498"/>
    </source>
</evidence>
<keyword evidence="10 17" id="KW-0067">ATP-binding</keyword>
<evidence type="ECO:0000256" key="9">
    <source>
        <dbReference type="ARBA" id="ARBA00022777"/>
    </source>
</evidence>
<gene>
    <name evidence="17" type="ORF">N8K70_04625</name>
</gene>
<organism evidence="17 18">
    <name type="scientific">Microbacterium betulae</name>
    <dbReference type="NCBI Taxonomy" id="2981139"/>
    <lineage>
        <taxon>Bacteria</taxon>
        <taxon>Bacillati</taxon>
        <taxon>Actinomycetota</taxon>
        <taxon>Actinomycetes</taxon>
        <taxon>Micrococcales</taxon>
        <taxon>Microbacteriaceae</taxon>
        <taxon>Microbacterium</taxon>
    </lineage>
</organism>
<dbReference type="RefSeq" id="WP_317140442.1">
    <property type="nucleotide sequence ID" value="NZ_CP118157.1"/>
</dbReference>
<evidence type="ECO:0000256" key="10">
    <source>
        <dbReference type="ARBA" id="ARBA00022840"/>
    </source>
</evidence>
<keyword evidence="9" id="KW-0418">Kinase</keyword>
<evidence type="ECO:0000313" key="17">
    <source>
        <dbReference type="EMBL" id="WOF23970.1"/>
    </source>
</evidence>
<feature type="transmembrane region" description="Helical" evidence="15">
    <location>
        <begin position="174"/>
        <end position="197"/>
    </location>
</feature>
<keyword evidence="18" id="KW-1185">Reference proteome</keyword>
<protein>
    <recommendedName>
        <fullName evidence="14">Sensor-like histidine kinase SenX3</fullName>
        <ecNumber evidence="3">2.7.13.3</ecNumber>
    </recommendedName>
</protein>
<evidence type="ECO:0000256" key="12">
    <source>
        <dbReference type="ARBA" id="ARBA00023012"/>
    </source>
</evidence>
<dbReference type="PANTHER" id="PTHR42878">
    <property type="entry name" value="TWO-COMPONENT HISTIDINE KINASE"/>
    <property type="match status" value="1"/>
</dbReference>
<dbReference type="InterPro" id="IPR005467">
    <property type="entry name" value="His_kinase_dom"/>
</dbReference>
<dbReference type="InterPro" id="IPR050351">
    <property type="entry name" value="BphY/WalK/GraS-like"/>
</dbReference>
<dbReference type="PANTHER" id="PTHR42878:SF7">
    <property type="entry name" value="SENSOR HISTIDINE KINASE GLRK"/>
    <property type="match status" value="1"/>
</dbReference>
<evidence type="ECO:0000256" key="11">
    <source>
        <dbReference type="ARBA" id="ARBA00022989"/>
    </source>
</evidence>
<dbReference type="GO" id="GO:0005524">
    <property type="term" value="F:ATP binding"/>
    <property type="evidence" value="ECO:0007669"/>
    <property type="project" value="UniProtKB-KW"/>
</dbReference>
<dbReference type="SUPFAM" id="SSF103190">
    <property type="entry name" value="Sensory domain-like"/>
    <property type="match status" value="1"/>
</dbReference>
<dbReference type="GO" id="GO:0030295">
    <property type="term" value="F:protein kinase activator activity"/>
    <property type="evidence" value="ECO:0007669"/>
    <property type="project" value="TreeGrafter"/>
</dbReference>
<dbReference type="EMBL" id="CP118157">
    <property type="protein sequence ID" value="WOF23970.1"/>
    <property type="molecule type" value="Genomic_DNA"/>
</dbReference>
<dbReference type="InterPro" id="IPR016120">
    <property type="entry name" value="Sig_transdc_His_kin_SpoOB"/>
</dbReference>
<dbReference type="InterPro" id="IPR003594">
    <property type="entry name" value="HATPase_dom"/>
</dbReference>
<feature type="domain" description="Histidine kinase" evidence="16">
    <location>
        <begin position="387"/>
        <end position="536"/>
    </location>
</feature>
<dbReference type="SUPFAM" id="SSF55874">
    <property type="entry name" value="ATPase domain of HSP90 chaperone/DNA topoisomerase II/histidine kinase"/>
    <property type="match status" value="1"/>
</dbReference>
<dbReference type="EC" id="2.7.13.3" evidence="3"/>
<dbReference type="Gene3D" id="3.30.450.20">
    <property type="entry name" value="PAS domain"/>
    <property type="match status" value="2"/>
</dbReference>
<keyword evidence="12" id="KW-0902">Two-component regulatory system</keyword>
<dbReference type="InterPro" id="IPR013656">
    <property type="entry name" value="PAS_4"/>
</dbReference>
<dbReference type="GO" id="GO:0005886">
    <property type="term" value="C:plasma membrane"/>
    <property type="evidence" value="ECO:0007669"/>
    <property type="project" value="UniProtKB-SubCell"/>
</dbReference>
<dbReference type="SUPFAM" id="SSF55890">
    <property type="entry name" value="Sporulation response regulatory protein Spo0B"/>
    <property type="match status" value="1"/>
</dbReference>
<keyword evidence="5" id="KW-0597">Phosphoprotein</keyword>
<keyword evidence="7 15" id="KW-0812">Transmembrane</keyword>
<comment type="subcellular location">
    <subcellularLocation>
        <location evidence="2">Cell membrane</location>
        <topology evidence="2">Multi-pass membrane protein</topology>
    </subcellularLocation>
</comment>
<dbReference type="InterPro" id="IPR033463">
    <property type="entry name" value="sCache_3"/>
</dbReference>
<evidence type="ECO:0000256" key="5">
    <source>
        <dbReference type="ARBA" id="ARBA00022553"/>
    </source>
</evidence>
<dbReference type="GO" id="GO:0000155">
    <property type="term" value="F:phosphorelay sensor kinase activity"/>
    <property type="evidence" value="ECO:0007669"/>
    <property type="project" value="InterPro"/>
</dbReference>
<dbReference type="InterPro" id="IPR029151">
    <property type="entry name" value="Sensor-like_sf"/>
</dbReference>
<dbReference type="InterPro" id="IPR036890">
    <property type="entry name" value="HATPase_C_sf"/>
</dbReference>
<dbReference type="Pfam" id="PF02518">
    <property type="entry name" value="HATPase_c"/>
    <property type="match status" value="1"/>
</dbReference>
<dbReference type="KEGG" id="mbet:N8K70_04625"/>
<dbReference type="SUPFAM" id="SSF55785">
    <property type="entry name" value="PYP-like sensor domain (PAS domain)"/>
    <property type="match status" value="1"/>
</dbReference>
<comment type="catalytic activity">
    <reaction evidence="1">
        <text>ATP + protein L-histidine = ADP + protein N-phospho-L-histidine.</text>
        <dbReference type="EC" id="2.7.13.3"/>
    </reaction>
</comment>
<evidence type="ECO:0000259" key="16">
    <source>
        <dbReference type="PROSITE" id="PS50109"/>
    </source>
</evidence>
<dbReference type="GO" id="GO:0000156">
    <property type="term" value="F:phosphorelay response regulator activity"/>
    <property type="evidence" value="ECO:0007669"/>
    <property type="project" value="TreeGrafter"/>
</dbReference>
<evidence type="ECO:0000256" key="4">
    <source>
        <dbReference type="ARBA" id="ARBA00022475"/>
    </source>
</evidence>
<evidence type="ECO:0000256" key="14">
    <source>
        <dbReference type="ARBA" id="ARBA00039401"/>
    </source>
</evidence>
<dbReference type="SMART" id="SM00387">
    <property type="entry name" value="HATPase_c"/>
    <property type="match status" value="1"/>
</dbReference>
<keyword evidence="13 15" id="KW-0472">Membrane</keyword>
<keyword evidence="8" id="KW-0547">Nucleotide-binding</keyword>
<dbReference type="InterPro" id="IPR035965">
    <property type="entry name" value="PAS-like_dom_sf"/>
</dbReference>
<evidence type="ECO:0000256" key="6">
    <source>
        <dbReference type="ARBA" id="ARBA00022679"/>
    </source>
</evidence>
<evidence type="ECO:0000256" key="7">
    <source>
        <dbReference type="ARBA" id="ARBA00022692"/>
    </source>
</evidence>
<dbReference type="AlphaFoldDB" id="A0AA97I7Y8"/>
<name>A0AA97I7Y8_9MICO</name>
<sequence length="557" mass="58363">MRFTTRVFAMQLIAAAVVVAVCVAAFAVLGLRQLRDEAESTALAIARTVASDPQVREQVAAYSGRTDLDPGTLAGQPLQEYATGIVDRTGALFVVVANDHGLRLAHPDASLLGAEVSTEYAAVLAGEEVVAWEEGTLGDSVRAKVPVRAAGAQTVVGEVSVGLAPARVFADVPLMSALLAGVALVALVLAALVSSLIRRRLERLTRGVQPEELGTLLQSHAAVLEGVHDGVIAVSLDGVVRAVNRAAAAAVGIDGAAGRSLDELSLPPRLRAVIARSLQGAPFAEGELVLSDRVVYVEVRRVRHGDDVLGVVAVLRDRTDVVAMVERLDAVRAATNALRAQRHEFANRMHAVSGMIAAGRVPEVQDLLAGLAVRGALPEEADVVVDEPFLRSFLVAKRIEARERGVDLRVGDDTFLVGVVAEPEDVAAVLGNLVDNAVTAAAAGGEPRWAEVSLLDDGDELALTVTDSGAGVDDPEHVFERARAAEEDESARVHGRGIGLPLARRFTRRRGGELWLAEANGEGHGAVFAARLPGVMKVRGAPVDEDGTARRGEGDAT</sequence>
<accession>A0AA97I7Y8</accession>
<evidence type="ECO:0000256" key="1">
    <source>
        <dbReference type="ARBA" id="ARBA00000085"/>
    </source>
</evidence>
<dbReference type="InterPro" id="IPR004358">
    <property type="entry name" value="Sig_transdc_His_kin-like_C"/>
</dbReference>
<evidence type="ECO:0000256" key="8">
    <source>
        <dbReference type="ARBA" id="ARBA00022741"/>
    </source>
</evidence>
<evidence type="ECO:0000256" key="2">
    <source>
        <dbReference type="ARBA" id="ARBA00004651"/>
    </source>
</evidence>